<dbReference type="AlphaFoldDB" id="A0A336JPY0"/>
<evidence type="ECO:0000256" key="4">
    <source>
        <dbReference type="ARBA" id="ARBA00022538"/>
    </source>
</evidence>
<dbReference type="EMBL" id="UFQQ01000014">
    <property type="protein sequence ID" value="SSW91787.1"/>
    <property type="molecule type" value="Genomic_DNA"/>
</dbReference>
<dbReference type="InterPro" id="IPR006153">
    <property type="entry name" value="Cation/H_exchanger_TM"/>
</dbReference>
<dbReference type="InterPro" id="IPR003148">
    <property type="entry name" value="RCK_N"/>
</dbReference>
<evidence type="ECO:0000256" key="5">
    <source>
        <dbReference type="ARBA" id="ARBA00022692"/>
    </source>
</evidence>
<keyword evidence="4" id="KW-0633">Potassium transport</keyword>
<dbReference type="PANTHER" id="PTHR46157">
    <property type="entry name" value="K(+) EFFLUX ANTIPORTER 3, CHLOROPLASTIC"/>
    <property type="match status" value="1"/>
</dbReference>
<keyword evidence="2" id="KW-0813">Transport</keyword>
<dbReference type="Pfam" id="PF00999">
    <property type="entry name" value="Na_H_Exchanger"/>
    <property type="match status" value="1"/>
</dbReference>
<feature type="transmembrane region" description="Helical" evidence="10">
    <location>
        <begin position="120"/>
        <end position="143"/>
    </location>
</feature>
<proteinExistence type="predicted"/>
<evidence type="ECO:0000256" key="2">
    <source>
        <dbReference type="ARBA" id="ARBA00022448"/>
    </source>
</evidence>
<sequence length="610" mass="64269">MGGLIHIVAVLPTDVIERTMAVENGVGVYREALVFLGTAGVLIPVMTRFRVSPVLGFLVAGLVLGPHSLGRIGADVHWLSYVTITSQDAVDRLAELGVAFLLFTIGLELSFDRLWTMRKLVFGLGMSQVVLTTAAISGIALAFGNTVESSLVIGACLALSSTAIVLQLLAEQKRLATVAGRSIFAVLLAQDLAVVPILFLIVVFGKAGAAAGDASIGTGQVWFGLLMALVQAAAAILLIVGFGRLVLRRLFRLVASTNNRELFMATILFVVVGTSLVTHVAGLSMALGAFLAGLVLAETEFRRQVEVDIEPFKGMLLGLFFISVGMRIDLAEVARYPMMVATSVIGMTVLKAAVIAGLTWVFRLSRPVIAEASLLLAGGGEFAFLVLGLASSSGLVTREVEQFMLLVSSGTMLMTPYLARLSRKASAHAGNAVAVAAGHTDPTPGDTPGIILVGYGRVGRIVGDILNKQGKPFIGIDVDAEAVARARKAGVNVVYGDATQRAFLRKCGLGDAPAVVVTMHDAAAAEHVVAAARAERADLPIIVRARDADHATRLFKLGATEVIREVLEASFEIASTVLQSLGVPTGKVIALIHEERDIRKKRVREGVAAD</sequence>
<name>A0A336JPY0_9BRAD</name>
<feature type="transmembrane region" description="Helical" evidence="10">
    <location>
        <begin position="267"/>
        <end position="292"/>
    </location>
</feature>
<evidence type="ECO:0000256" key="9">
    <source>
        <dbReference type="ARBA" id="ARBA00023136"/>
    </source>
</evidence>
<dbReference type="PANTHER" id="PTHR46157:SF4">
    <property type="entry name" value="K(+) EFFLUX ANTIPORTER 3, CHLOROPLASTIC"/>
    <property type="match status" value="1"/>
</dbReference>
<feature type="transmembrane region" description="Helical" evidence="10">
    <location>
        <begin position="340"/>
        <end position="362"/>
    </location>
</feature>
<evidence type="ECO:0000313" key="15">
    <source>
        <dbReference type="Proteomes" id="UP000256343"/>
    </source>
</evidence>
<dbReference type="EMBL" id="QRDT01000014">
    <property type="protein sequence ID" value="RED31807.1"/>
    <property type="molecule type" value="Genomic_DNA"/>
</dbReference>
<dbReference type="GO" id="GO:0006813">
    <property type="term" value="P:potassium ion transport"/>
    <property type="evidence" value="ECO:0007669"/>
    <property type="project" value="UniProtKB-KW"/>
</dbReference>
<feature type="domain" description="RCK N-terminal" evidence="11">
    <location>
        <begin position="447"/>
        <end position="564"/>
    </location>
</feature>
<feature type="transmembrane region" description="Helical" evidence="10">
    <location>
        <begin position="368"/>
        <end position="390"/>
    </location>
</feature>
<keyword evidence="6" id="KW-0630">Potassium</keyword>
<reference evidence="12 15" key="2">
    <citation type="submission" date="2018-07" db="EMBL/GenBank/DDBJ databases">
        <title>Genomic Encyclopedia of Archaeal and Bacterial Type Strains, Phase II (KMG-II): from individual species to whole genera.</title>
        <authorList>
            <person name="Goeker M."/>
        </authorList>
    </citation>
    <scope>NUCLEOTIDE SEQUENCE [LARGE SCALE GENOMIC DNA]</scope>
    <source>
        <strain evidence="12 15">JA575</strain>
    </source>
</reference>
<dbReference type="GO" id="GO:1902600">
    <property type="term" value="P:proton transmembrane transport"/>
    <property type="evidence" value="ECO:0007669"/>
    <property type="project" value="InterPro"/>
</dbReference>
<dbReference type="InterPro" id="IPR036291">
    <property type="entry name" value="NAD(P)-bd_dom_sf"/>
</dbReference>
<dbReference type="GO" id="GO:0015297">
    <property type="term" value="F:antiporter activity"/>
    <property type="evidence" value="ECO:0007669"/>
    <property type="project" value="UniProtKB-KW"/>
</dbReference>
<dbReference type="Proteomes" id="UP000256343">
    <property type="component" value="Unassembled WGS sequence"/>
</dbReference>
<reference evidence="13 14" key="1">
    <citation type="submission" date="2017-08" db="EMBL/GenBank/DDBJ databases">
        <authorList>
            <person name="de Groot N.N."/>
        </authorList>
    </citation>
    <scope>NUCLEOTIDE SEQUENCE [LARGE SCALE GENOMIC DNA]</scope>
    <source>
        <strain evidence="13 14">JA575</strain>
    </source>
</reference>
<evidence type="ECO:0000256" key="10">
    <source>
        <dbReference type="SAM" id="Phobius"/>
    </source>
</evidence>
<protein>
    <submittedName>
        <fullName evidence="13">Kef-type potassium/proton antiporter (CPA2 family)</fullName>
    </submittedName>
</protein>
<feature type="transmembrane region" description="Helical" evidence="10">
    <location>
        <begin position="54"/>
        <end position="73"/>
    </location>
</feature>
<dbReference type="SUPFAM" id="SSF51735">
    <property type="entry name" value="NAD(P)-binding Rossmann-fold domains"/>
    <property type="match status" value="1"/>
</dbReference>
<dbReference type="GO" id="GO:0016020">
    <property type="term" value="C:membrane"/>
    <property type="evidence" value="ECO:0007669"/>
    <property type="project" value="InterPro"/>
</dbReference>
<keyword evidence="3" id="KW-0050">Antiport</keyword>
<feature type="transmembrane region" description="Helical" evidence="10">
    <location>
        <begin position="225"/>
        <end position="247"/>
    </location>
</feature>
<feature type="transmembrane region" description="Helical" evidence="10">
    <location>
        <begin position="149"/>
        <end position="170"/>
    </location>
</feature>
<evidence type="ECO:0000256" key="8">
    <source>
        <dbReference type="ARBA" id="ARBA00023065"/>
    </source>
</evidence>
<feature type="transmembrane region" description="Helical" evidence="10">
    <location>
        <begin position="93"/>
        <end position="111"/>
    </location>
</feature>
<evidence type="ECO:0000256" key="7">
    <source>
        <dbReference type="ARBA" id="ARBA00022989"/>
    </source>
</evidence>
<evidence type="ECO:0000256" key="1">
    <source>
        <dbReference type="ARBA" id="ARBA00004127"/>
    </source>
</evidence>
<dbReference type="Gene3D" id="1.20.1530.20">
    <property type="match status" value="1"/>
</dbReference>
<keyword evidence="8" id="KW-0406">Ion transport</keyword>
<evidence type="ECO:0000256" key="6">
    <source>
        <dbReference type="ARBA" id="ARBA00022958"/>
    </source>
</evidence>
<dbReference type="PROSITE" id="PS51201">
    <property type="entry name" value="RCK_N"/>
    <property type="match status" value="1"/>
</dbReference>
<feature type="transmembrane region" description="Helical" evidence="10">
    <location>
        <begin position="182"/>
        <end position="205"/>
    </location>
</feature>
<feature type="transmembrane region" description="Helical" evidence="10">
    <location>
        <begin position="28"/>
        <end position="47"/>
    </location>
</feature>
<evidence type="ECO:0000256" key="3">
    <source>
        <dbReference type="ARBA" id="ARBA00022449"/>
    </source>
</evidence>
<evidence type="ECO:0000313" key="14">
    <source>
        <dbReference type="Proteomes" id="UP000252631"/>
    </source>
</evidence>
<evidence type="ECO:0000313" key="13">
    <source>
        <dbReference type="EMBL" id="SSW91787.1"/>
    </source>
</evidence>
<keyword evidence="15" id="KW-1185">Reference proteome</keyword>
<organism evidence="13 14">
    <name type="scientific">Rhodopseudomonas pentothenatexigens</name>
    <dbReference type="NCBI Taxonomy" id="999699"/>
    <lineage>
        <taxon>Bacteria</taxon>
        <taxon>Pseudomonadati</taxon>
        <taxon>Pseudomonadota</taxon>
        <taxon>Alphaproteobacteria</taxon>
        <taxon>Hyphomicrobiales</taxon>
        <taxon>Nitrobacteraceae</taxon>
        <taxon>Rhodopseudomonas</taxon>
    </lineage>
</organism>
<keyword evidence="9 10" id="KW-0472">Membrane</keyword>
<accession>A0A336JPY0</accession>
<dbReference type="Proteomes" id="UP000252631">
    <property type="component" value="Unassembled WGS sequence"/>
</dbReference>
<evidence type="ECO:0000259" key="11">
    <source>
        <dbReference type="PROSITE" id="PS51201"/>
    </source>
</evidence>
<keyword evidence="7 10" id="KW-1133">Transmembrane helix</keyword>
<dbReference type="GO" id="GO:0012505">
    <property type="term" value="C:endomembrane system"/>
    <property type="evidence" value="ECO:0007669"/>
    <property type="project" value="UniProtKB-SubCell"/>
</dbReference>
<keyword evidence="5 10" id="KW-0812">Transmembrane</keyword>
<gene>
    <name evidence="12" type="ORF">BJ125_11447</name>
    <name evidence="13" type="ORF">SAMN05892882_11447</name>
</gene>
<evidence type="ECO:0000313" key="12">
    <source>
        <dbReference type="EMBL" id="RED31807.1"/>
    </source>
</evidence>
<comment type="subcellular location">
    <subcellularLocation>
        <location evidence="1">Endomembrane system</location>
        <topology evidence="1">Multi-pass membrane protein</topology>
    </subcellularLocation>
</comment>
<dbReference type="Gene3D" id="3.40.50.720">
    <property type="entry name" value="NAD(P)-binding Rossmann-like Domain"/>
    <property type="match status" value="1"/>
</dbReference>
<dbReference type="InterPro" id="IPR038770">
    <property type="entry name" value="Na+/solute_symporter_sf"/>
</dbReference>
<dbReference type="Pfam" id="PF02254">
    <property type="entry name" value="TrkA_N"/>
    <property type="match status" value="1"/>
</dbReference>
<dbReference type="FunFam" id="3.40.50.720:FF:000036">
    <property type="entry name" value="Glutathione-regulated potassium-efflux system protein KefB"/>
    <property type="match status" value="1"/>
</dbReference>